<accession>A0ABS7GUW7</accession>
<sequence length="114" mass="12811">MAEETEGKEVQASIIAELQTARSNLTTLGAPDRRVLVARIQNYLQEYREDILGHVPADRCMWIERLIGSLSIKAPQIASLDNEEFHSVLSEFEKLLVILEGLTSSWDGLPHTVH</sequence>
<name>A0ABS7GUW7_9HYPH</name>
<protein>
    <submittedName>
        <fullName evidence="1">Uncharacterized protein</fullName>
    </submittedName>
</protein>
<dbReference type="RefSeq" id="WP_220334589.1">
    <property type="nucleotide sequence ID" value="NZ_JAEUAK010000004.1"/>
</dbReference>
<organism evidence="1 2">
    <name type="scientific">Rhizobium mesosinicum</name>
    <dbReference type="NCBI Taxonomy" id="335017"/>
    <lineage>
        <taxon>Bacteria</taxon>
        <taxon>Pseudomonadati</taxon>
        <taxon>Pseudomonadota</taxon>
        <taxon>Alphaproteobacteria</taxon>
        <taxon>Hyphomicrobiales</taxon>
        <taxon>Rhizobiaceae</taxon>
        <taxon>Rhizobium/Agrobacterium group</taxon>
        <taxon>Rhizobium</taxon>
    </lineage>
</organism>
<evidence type="ECO:0000313" key="2">
    <source>
        <dbReference type="Proteomes" id="UP000717752"/>
    </source>
</evidence>
<dbReference type="Proteomes" id="UP000717752">
    <property type="component" value="Unassembled WGS sequence"/>
</dbReference>
<evidence type="ECO:0000313" key="1">
    <source>
        <dbReference type="EMBL" id="MBW9053155.1"/>
    </source>
</evidence>
<keyword evidence="2" id="KW-1185">Reference proteome</keyword>
<dbReference type="EMBL" id="JAEUAK010000004">
    <property type="protein sequence ID" value="MBW9053155.1"/>
    <property type="molecule type" value="Genomic_DNA"/>
</dbReference>
<proteinExistence type="predicted"/>
<gene>
    <name evidence="1" type="ORF">JNB85_12065</name>
</gene>
<reference evidence="1 2" key="1">
    <citation type="journal article" date="2021" name="MBio">
        <title>Poor Competitiveness of Bradyrhizobium in Pigeon Pea Root Colonization in Indian Soils.</title>
        <authorList>
            <person name="Chalasani D."/>
            <person name="Basu A."/>
            <person name="Pullabhotla S.V.S.R.N."/>
            <person name="Jorrin B."/>
            <person name="Neal A.L."/>
            <person name="Poole P.S."/>
            <person name="Podile A.R."/>
            <person name="Tkacz A."/>
        </authorList>
    </citation>
    <scope>NUCLEOTIDE SEQUENCE [LARGE SCALE GENOMIC DNA]</scope>
    <source>
        <strain evidence="1 2">HU56</strain>
    </source>
</reference>
<comment type="caution">
    <text evidence="1">The sequence shown here is derived from an EMBL/GenBank/DDBJ whole genome shotgun (WGS) entry which is preliminary data.</text>
</comment>